<feature type="compositionally biased region" description="Polar residues" evidence="1">
    <location>
        <begin position="156"/>
        <end position="167"/>
    </location>
</feature>
<feature type="region of interest" description="Disordered" evidence="1">
    <location>
        <begin position="224"/>
        <end position="275"/>
    </location>
</feature>
<accession>A0A1B6MJS2</accession>
<protein>
    <submittedName>
        <fullName evidence="2">Uncharacterized protein</fullName>
    </submittedName>
</protein>
<sequence length="481" mass="54938">MEADDSNTSCNYSYLFLNPKKDELRFIPDCDLISSEDSDSENNNSTKPQKFNQLHPGAKVVFKLLNSVSPQFENTWTTVCTDDSSSMILNSGLVNNIESYIIPSNEMVQSSNKRRRDDETDERRDNKRVKRYSNQKERHSQSESESSELSTDQSSVRVRSNLKSQFTKQKRDEVQEKVTSSKMVQKHVQRRSSNQHTLSESSSDVDMENSSTANHLNEQEAHLNHLSGSEEESQSCEDTPNDNRFTEPNLPKVTHKSNLDQVKPNLRPQLVNRNRNGIQDKLCRAPKLTKEDKEEISKFSSLLSESLLEKNNIWILQCPAQMDCGALVNQRLDLGSSGSGSCQLTVGDSVFEAYSYRDSQGRPATLAVPSDSNHFQLCKVPITGNIIVEETVQFRSTPEFNIPNTTSCVDMPQHLRTRHPLLGLDYEEQPRTAPRVTIKKKKKHRRRTEDGLHDQLLESHEESQTKRKKKKKHRNNNDISD</sequence>
<feature type="compositionally biased region" description="Basic residues" evidence="1">
    <location>
        <begin position="437"/>
        <end position="446"/>
    </location>
</feature>
<gene>
    <name evidence="2" type="ORF">g.5183</name>
</gene>
<dbReference type="GO" id="GO:0006360">
    <property type="term" value="P:transcription by RNA polymerase I"/>
    <property type="evidence" value="ECO:0007669"/>
    <property type="project" value="InterPro"/>
</dbReference>
<reference evidence="2" key="1">
    <citation type="submission" date="2015-11" db="EMBL/GenBank/DDBJ databases">
        <title>De novo transcriptome assembly of four potential Pierce s Disease insect vectors from Arizona vineyards.</title>
        <authorList>
            <person name="Tassone E.E."/>
        </authorList>
    </citation>
    <scope>NUCLEOTIDE SEQUENCE</scope>
</reference>
<feature type="compositionally biased region" description="Polar residues" evidence="1">
    <location>
        <begin position="191"/>
        <end position="212"/>
    </location>
</feature>
<dbReference type="InterPro" id="IPR013240">
    <property type="entry name" value="DNA-dir_RNA_pol1_su_RPA34"/>
</dbReference>
<dbReference type="AlphaFoldDB" id="A0A1B6MJS2"/>
<evidence type="ECO:0000313" key="2">
    <source>
        <dbReference type="EMBL" id="JAT36186.1"/>
    </source>
</evidence>
<name>A0A1B6MJS2_9HEMI</name>
<proteinExistence type="predicted"/>
<dbReference type="EMBL" id="GEBQ01003791">
    <property type="protein sequence ID" value="JAT36186.1"/>
    <property type="molecule type" value="Transcribed_RNA"/>
</dbReference>
<feature type="region of interest" description="Disordered" evidence="1">
    <location>
        <begin position="421"/>
        <end position="481"/>
    </location>
</feature>
<feature type="compositionally biased region" description="Basic and acidic residues" evidence="1">
    <location>
        <begin position="115"/>
        <end position="125"/>
    </location>
</feature>
<dbReference type="Pfam" id="PF08208">
    <property type="entry name" value="RNA_polI_A34"/>
    <property type="match status" value="1"/>
</dbReference>
<evidence type="ECO:0000256" key="1">
    <source>
        <dbReference type="SAM" id="MobiDB-lite"/>
    </source>
</evidence>
<feature type="compositionally biased region" description="Low complexity" evidence="1">
    <location>
        <begin position="143"/>
        <end position="155"/>
    </location>
</feature>
<feature type="compositionally biased region" description="Basic and acidic residues" evidence="1">
    <location>
        <begin position="447"/>
        <end position="465"/>
    </location>
</feature>
<feature type="region of interest" description="Disordered" evidence="1">
    <location>
        <begin position="105"/>
        <end position="212"/>
    </location>
</feature>
<organism evidence="2">
    <name type="scientific">Graphocephala atropunctata</name>
    <dbReference type="NCBI Taxonomy" id="36148"/>
    <lineage>
        <taxon>Eukaryota</taxon>
        <taxon>Metazoa</taxon>
        <taxon>Ecdysozoa</taxon>
        <taxon>Arthropoda</taxon>
        <taxon>Hexapoda</taxon>
        <taxon>Insecta</taxon>
        <taxon>Pterygota</taxon>
        <taxon>Neoptera</taxon>
        <taxon>Paraneoptera</taxon>
        <taxon>Hemiptera</taxon>
        <taxon>Auchenorrhyncha</taxon>
        <taxon>Membracoidea</taxon>
        <taxon>Cicadellidae</taxon>
        <taxon>Cicadellinae</taxon>
        <taxon>Cicadellini</taxon>
        <taxon>Graphocephala</taxon>
    </lineage>
</organism>